<organism evidence="5 6">
    <name type="scientific">Paenibacillus cisolokensis</name>
    <dbReference type="NCBI Taxonomy" id="1658519"/>
    <lineage>
        <taxon>Bacteria</taxon>
        <taxon>Bacillati</taxon>
        <taxon>Bacillota</taxon>
        <taxon>Bacilli</taxon>
        <taxon>Bacillales</taxon>
        <taxon>Paenibacillaceae</taxon>
        <taxon>Paenibacillus</taxon>
    </lineage>
</organism>
<evidence type="ECO:0000256" key="3">
    <source>
        <dbReference type="ARBA" id="ARBA00023163"/>
    </source>
</evidence>
<name>A0ABQ4NE58_9BACL</name>
<evidence type="ECO:0000313" key="6">
    <source>
        <dbReference type="Proteomes" id="UP000680304"/>
    </source>
</evidence>
<protein>
    <recommendedName>
        <fullName evidence="4">Periplasmic binding protein/LacI sugar binding domain-containing protein</fullName>
    </recommendedName>
</protein>
<dbReference type="InterPro" id="IPR028082">
    <property type="entry name" value="Peripla_BP_I"/>
</dbReference>
<gene>
    <name evidence="5" type="ORF">PACILC2_50930</name>
</gene>
<keyword evidence="3" id="KW-0804">Transcription</keyword>
<keyword evidence="6" id="KW-1185">Reference proteome</keyword>
<dbReference type="Pfam" id="PF00532">
    <property type="entry name" value="Peripla_BP_1"/>
    <property type="match status" value="1"/>
</dbReference>
<dbReference type="SUPFAM" id="SSF53822">
    <property type="entry name" value="Periplasmic binding protein-like I"/>
    <property type="match status" value="1"/>
</dbReference>
<evidence type="ECO:0000313" key="5">
    <source>
        <dbReference type="EMBL" id="GIQ66525.1"/>
    </source>
</evidence>
<feature type="domain" description="Periplasmic binding protein/LacI sugar binding" evidence="4">
    <location>
        <begin position="25"/>
        <end position="87"/>
    </location>
</feature>
<dbReference type="RefSeq" id="WP_280515379.1">
    <property type="nucleotide sequence ID" value="NZ_BOVJ01000188.1"/>
</dbReference>
<dbReference type="InterPro" id="IPR001761">
    <property type="entry name" value="Peripla_BP/Lac1_sug-bd_dom"/>
</dbReference>
<comment type="caution">
    <text evidence="5">The sequence shown here is derived from an EMBL/GenBank/DDBJ whole genome shotgun (WGS) entry which is preliminary data.</text>
</comment>
<evidence type="ECO:0000259" key="4">
    <source>
        <dbReference type="Pfam" id="PF00532"/>
    </source>
</evidence>
<sequence>MLDVIKELDYRPNALAKGLKSSQTNVIGMVLSNLKNPFWTSVLEGVEDATRNQGFHLMICNSDEEPEKEEQYIREFRMRQVDGIVINPTVRNPDFSGSWSIPATRLS</sequence>
<keyword evidence="1" id="KW-0805">Transcription regulation</keyword>
<dbReference type="EMBL" id="BOVJ01000188">
    <property type="protein sequence ID" value="GIQ66525.1"/>
    <property type="molecule type" value="Genomic_DNA"/>
</dbReference>
<reference evidence="5 6" key="1">
    <citation type="submission" date="2021-04" db="EMBL/GenBank/DDBJ databases">
        <title>Draft genome sequence of Paenibacillus cisolokensis, LC2-13A.</title>
        <authorList>
            <person name="Uke A."/>
            <person name="Chhe C."/>
            <person name="Baramee S."/>
            <person name="Kosugi A."/>
        </authorList>
    </citation>
    <scope>NUCLEOTIDE SEQUENCE [LARGE SCALE GENOMIC DNA]</scope>
    <source>
        <strain evidence="5 6">LC2-13A</strain>
    </source>
</reference>
<proteinExistence type="predicted"/>
<dbReference type="PANTHER" id="PTHR30146:SF109">
    <property type="entry name" value="HTH-TYPE TRANSCRIPTIONAL REGULATOR GALS"/>
    <property type="match status" value="1"/>
</dbReference>
<evidence type="ECO:0000256" key="1">
    <source>
        <dbReference type="ARBA" id="ARBA00023015"/>
    </source>
</evidence>
<keyword evidence="2" id="KW-0238">DNA-binding</keyword>
<dbReference type="PANTHER" id="PTHR30146">
    <property type="entry name" value="LACI-RELATED TRANSCRIPTIONAL REPRESSOR"/>
    <property type="match status" value="1"/>
</dbReference>
<dbReference type="Proteomes" id="UP000680304">
    <property type="component" value="Unassembled WGS sequence"/>
</dbReference>
<evidence type="ECO:0000256" key="2">
    <source>
        <dbReference type="ARBA" id="ARBA00023125"/>
    </source>
</evidence>
<accession>A0ABQ4NE58</accession>
<dbReference type="Gene3D" id="3.40.50.2300">
    <property type="match status" value="1"/>
</dbReference>